<keyword evidence="3" id="KW-0624">Polysaccharide degradation</keyword>
<accession>A0A5J5K9C5</accession>
<evidence type="ECO:0000259" key="7">
    <source>
        <dbReference type="PROSITE" id="PS51173"/>
    </source>
</evidence>
<dbReference type="Proteomes" id="UP000327011">
    <property type="component" value="Unassembled WGS sequence"/>
</dbReference>
<feature type="region of interest" description="Disordered" evidence="4">
    <location>
        <begin position="42"/>
        <end position="70"/>
    </location>
</feature>
<dbReference type="PROSITE" id="PS51173">
    <property type="entry name" value="CBM2"/>
    <property type="match status" value="1"/>
</dbReference>
<dbReference type="InterPro" id="IPR003961">
    <property type="entry name" value="FN3_dom"/>
</dbReference>
<evidence type="ECO:0000256" key="3">
    <source>
        <dbReference type="ARBA" id="ARBA00023326"/>
    </source>
</evidence>
<dbReference type="Pfam" id="PF00041">
    <property type="entry name" value="fn3"/>
    <property type="match status" value="1"/>
</dbReference>
<sequence length="383" mass="39826">MRTQNRRTTALLSAGLLGAGLLSSALLSSGLALAAVSTPAAALAPPPPSPTASPTATPTSTTGGAPSRPADVGPYNAYINGAAGLTWKKSTDDVGVTGYDVYAWINGAFTPVTTQFFTSGDWVVGVVLQNLTPGRDYLFYVVAKDADGNLSAPSDLVRQRAMVEPPIPASPGPGAPDTTPPGTPTGMAAVTGMDIPGGIFLAWNTVSDDSGVPPKYDLFRRTDHGYAYEGENGLPRDIVTGLEGGKPYTFQVVARDAAGNLSAASAPYTAIAQSDTPPVSCAVTYTQSAWTGGLTASVKITNTGTTAIDGWKLTFLLPTQHLTKGWSARWTQSDSVVTAENYDWNKTIKPGRSVSIGFNATFPGNQNTPPMSFTLNQRSCTIT</sequence>
<dbReference type="EMBL" id="VYTZ01000001">
    <property type="protein sequence ID" value="KAA9381302.1"/>
    <property type="molecule type" value="Genomic_DNA"/>
</dbReference>
<evidence type="ECO:0008006" key="10">
    <source>
        <dbReference type="Google" id="ProtNLM"/>
    </source>
</evidence>
<keyword evidence="2" id="KW-0326">Glycosidase</keyword>
<keyword evidence="1" id="KW-0119">Carbohydrate metabolism</keyword>
<organism evidence="8 9">
    <name type="scientific">Microbispora cellulosiformans</name>
    <dbReference type="NCBI Taxonomy" id="2614688"/>
    <lineage>
        <taxon>Bacteria</taxon>
        <taxon>Bacillati</taxon>
        <taxon>Actinomycetota</taxon>
        <taxon>Actinomycetes</taxon>
        <taxon>Streptosporangiales</taxon>
        <taxon>Streptosporangiaceae</taxon>
        <taxon>Microbispora</taxon>
    </lineage>
</organism>
<dbReference type="GO" id="GO:0004553">
    <property type="term" value="F:hydrolase activity, hydrolyzing O-glycosyl compounds"/>
    <property type="evidence" value="ECO:0007669"/>
    <property type="project" value="InterPro"/>
</dbReference>
<dbReference type="InterPro" id="IPR008965">
    <property type="entry name" value="CBM2/CBM3_carb-bd_dom_sf"/>
</dbReference>
<dbReference type="InterPro" id="IPR001919">
    <property type="entry name" value="CBD2"/>
</dbReference>
<protein>
    <recommendedName>
        <fullName evidence="10">CBM2 domain-containing protein</fullName>
    </recommendedName>
</protein>
<dbReference type="SMART" id="SM00637">
    <property type="entry name" value="CBD_II"/>
    <property type="match status" value="1"/>
</dbReference>
<proteinExistence type="predicted"/>
<gene>
    <name evidence="8" type="ORF">F5972_00095</name>
</gene>
<keyword evidence="9" id="KW-1185">Reference proteome</keyword>
<dbReference type="Gene3D" id="2.60.40.10">
    <property type="entry name" value="Immunoglobulins"/>
    <property type="match status" value="2"/>
</dbReference>
<reference evidence="8 9" key="1">
    <citation type="submission" date="2019-09" db="EMBL/GenBank/DDBJ databases">
        <title>Screening of Novel Bioactive Compounds from Soil-Associated.</title>
        <authorList>
            <person name="Gong X."/>
        </authorList>
    </citation>
    <scope>NUCLEOTIDE SEQUENCE [LARGE SCALE GENOMIC DNA]</scope>
    <source>
        <strain evidence="8 9">Gxj-6</strain>
    </source>
</reference>
<dbReference type="InterPro" id="IPR036116">
    <property type="entry name" value="FN3_sf"/>
</dbReference>
<evidence type="ECO:0000256" key="2">
    <source>
        <dbReference type="ARBA" id="ARBA00023295"/>
    </source>
</evidence>
<evidence type="ECO:0000256" key="1">
    <source>
        <dbReference type="ARBA" id="ARBA00023277"/>
    </source>
</evidence>
<dbReference type="CDD" id="cd00063">
    <property type="entry name" value="FN3"/>
    <property type="match status" value="1"/>
</dbReference>
<dbReference type="Gene3D" id="2.60.40.290">
    <property type="match status" value="1"/>
</dbReference>
<dbReference type="RefSeq" id="WP_150929852.1">
    <property type="nucleotide sequence ID" value="NZ_VYTZ01000001.1"/>
</dbReference>
<dbReference type="GO" id="GO:0000272">
    <property type="term" value="P:polysaccharide catabolic process"/>
    <property type="evidence" value="ECO:0007669"/>
    <property type="project" value="UniProtKB-KW"/>
</dbReference>
<feature type="signal peptide" evidence="5">
    <location>
        <begin position="1"/>
        <end position="34"/>
    </location>
</feature>
<feature type="chain" id="PRO_5023845123" description="CBM2 domain-containing protein" evidence="5">
    <location>
        <begin position="35"/>
        <end position="383"/>
    </location>
</feature>
<feature type="compositionally biased region" description="Low complexity" evidence="4">
    <location>
        <begin position="52"/>
        <end position="67"/>
    </location>
</feature>
<dbReference type="InterPro" id="IPR013783">
    <property type="entry name" value="Ig-like_fold"/>
</dbReference>
<dbReference type="Pfam" id="PF00553">
    <property type="entry name" value="CBM_2"/>
    <property type="match status" value="1"/>
</dbReference>
<dbReference type="GO" id="GO:0030247">
    <property type="term" value="F:polysaccharide binding"/>
    <property type="evidence" value="ECO:0007669"/>
    <property type="project" value="UniProtKB-UniRule"/>
</dbReference>
<dbReference type="PROSITE" id="PS50853">
    <property type="entry name" value="FN3"/>
    <property type="match status" value="2"/>
</dbReference>
<evidence type="ECO:0000259" key="6">
    <source>
        <dbReference type="PROSITE" id="PS50853"/>
    </source>
</evidence>
<evidence type="ECO:0000313" key="8">
    <source>
        <dbReference type="EMBL" id="KAA9381302.1"/>
    </source>
</evidence>
<name>A0A5J5K9C5_9ACTN</name>
<evidence type="ECO:0000313" key="9">
    <source>
        <dbReference type="Proteomes" id="UP000327011"/>
    </source>
</evidence>
<keyword evidence="5" id="KW-0732">Signal</keyword>
<dbReference type="AlphaFoldDB" id="A0A5J5K9C5"/>
<keyword evidence="2" id="KW-0378">Hydrolase</keyword>
<dbReference type="SUPFAM" id="SSF49384">
    <property type="entry name" value="Carbohydrate-binding domain"/>
    <property type="match status" value="1"/>
</dbReference>
<dbReference type="InterPro" id="IPR012291">
    <property type="entry name" value="CBM2_carb-bd_dom_sf"/>
</dbReference>
<feature type="domain" description="CBM2" evidence="7">
    <location>
        <begin position="274"/>
        <end position="383"/>
    </location>
</feature>
<dbReference type="SUPFAM" id="SSF49265">
    <property type="entry name" value="Fibronectin type III"/>
    <property type="match status" value="1"/>
</dbReference>
<dbReference type="SMART" id="SM00060">
    <property type="entry name" value="FN3"/>
    <property type="match status" value="2"/>
</dbReference>
<evidence type="ECO:0000256" key="4">
    <source>
        <dbReference type="SAM" id="MobiDB-lite"/>
    </source>
</evidence>
<feature type="domain" description="Fibronectin type-III" evidence="6">
    <location>
        <begin position="180"/>
        <end position="275"/>
    </location>
</feature>
<evidence type="ECO:0000256" key="5">
    <source>
        <dbReference type="SAM" id="SignalP"/>
    </source>
</evidence>
<comment type="caution">
    <text evidence="8">The sequence shown here is derived from an EMBL/GenBank/DDBJ whole genome shotgun (WGS) entry which is preliminary data.</text>
</comment>
<feature type="domain" description="Fibronectin type-III" evidence="6">
    <location>
        <begin position="65"/>
        <end position="166"/>
    </location>
</feature>